<name>A0AAW1QZR8_9CHLO</name>
<evidence type="ECO:0000259" key="12">
    <source>
        <dbReference type="Pfam" id="PF03372"/>
    </source>
</evidence>
<comment type="subcellular location">
    <subcellularLocation>
        <location evidence="3">Nucleus</location>
        <location evidence="3">PML body</location>
    </subcellularLocation>
</comment>
<accession>A0AAW1QZR8</accession>
<evidence type="ECO:0000256" key="10">
    <source>
        <dbReference type="ARBA" id="ARBA00023242"/>
    </source>
</evidence>
<comment type="caution">
    <text evidence="13">The sequence shown here is derived from an EMBL/GenBank/DDBJ whole genome shotgun (WGS) entry which is preliminary data.</text>
</comment>
<comment type="cofactor">
    <cofactor evidence="1">
        <name>Mn(2+)</name>
        <dbReference type="ChEBI" id="CHEBI:29035"/>
    </cofactor>
</comment>
<dbReference type="CDD" id="cd09080">
    <property type="entry name" value="TDP2"/>
    <property type="match status" value="1"/>
</dbReference>
<dbReference type="Proteomes" id="UP001438707">
    <property type="component" value="Unassembled WGS sequence"/>
</dbReference>
<sequence>MAAEDLAEFVDLTDSPAPEQPAKKVAKPSKRHREDTEIIDVVSREDIMSFAAKANQKKRVTSPLNDSTGQVENARQDALGRPDNLWLKKLHAERTARQGPPSRNDEAPADQPQSVPAHSSEAGPSGRHHSSGTASDMQRQNVTLLTWNVWFEEDVALEERMAAIGQTVRDRGYPDVLLFQEMTPRIHRIMSAASWSQHYRTTDPPYNMAYFTSMFTKKDSVKCTMGPCEQMYPTSNMARGLRLMRGTMGGHEVLVATTHLESPLGNHDLRSSERRSQLKQAFTWMQNEEGVSNCILAGDLNWNTQDGEPPLPTCWHDAWSMLRPGDTGLTYDKATNPMLGVRPTKWGRRLDRILCKLSSLRLQHIEMVGRQQIPGALRHKQERNKSISELPVLPSDHYGLFLELSPTSS</sequence>
<feature type="region of interest" description="Disordered" evidence="11">
    <location>
        <begin position="53"/>
        <end position="137"/>
    </location>
</feature>
<keyword evidence="6" id="KW-0227">DNA damage</keyword>
<keyword evidence="5" id="KW-0479">Metal-binding</keyword>
<evidence type="ECO:0000256" key="7">
    <source>
        <dbReference type="ARBA" id="ARBA00022801"/>
    </source>
</evidence>
<feature type="region of interest" description="Disordered" evidence="11">
    <location>
        <begin position="1"/>
        <end position="36"/>
    </location>
</feature>
<keyword evidence="4" id="KW-0540">Nuclease</keyword>
<dbReference type="AlphaFoldDB" id="A0AAW1QZR8"/>
<evidence type="ECO:0000256" key="3">
    <source>
        <dbReference type="ARBA" id="ARBA00004322"/>
    </source>
</evidence>
<dbReference type="PANTHER" id="PTHR15822:SF4">
    <property type="entry name" value="TYROSYL-DNA PHOSPHODIESTERASE 2"/>
    <property type="match status" value="1"/>
</dbReference>
<feature type="domain" description="Endonuclease/exonuclease/phosphatase" evidence="12">
    <location>
        <begin position="145"/>
        <end position="397"/>
    </location>
</feature>
<keyword evidence="10" id="KW-0539">Nucleus</keyword>
<keyword evidence="8" id="KW-0460">Magnesium</keyword>
<dbReference type="GO" id="GO:0006302">
    <property type="term" value="P:double-strand break repair"/>
    <property type="evidence" value="ECO:0007669"/>
    <property type="project" value="TreeGrafter"/>
</dbReference>
<organism evidence="13 14">
    <name type="scientific">Apatococcus lobatus</name>
    <dbReference type="NCBI Taxonomy" id="904363"/>
    <lineage>
        <taxon>Eukaryota</taxon>
        <taxon>Viridiplantae</taxon>
        <taxon>Chlorophyta</taxon>
        <taxon>core chlorophytes</taxon>
        <taxon>Trebouxiophyceae</taxon>
        <taxon>Chlorellales</taxon>
        <taxon>Chlorellaceae</taxon>
        <taxon>Apatococcus</taxon>
    </lineage>
</organism>
<dbReference type="GO" id="GO:0003697">
    <property type="term" value="F:single-stranded DNA binding"/>
    <property type="evidence" value="ECO:0007669"/>
    <property type="project" value="TreeGrafter"/>
</dbReference>
<keyword evidence="9" id="KW-0234">DNA repair</keyword>
<evidence type="ECO:0000256" key="6">
    <source>
        <dbReference type="ARBA" id="ARBA00022763"/>
    </source>
</evidence>
<reference evidence="13 14" key="1">
    <citation type="journal article" date="2024" name="Nat. Commun.">
        <title>Phylogenomics reveals the evolutionary origins of lichenization in chlorophyte algae.</title>
        <authorList>
            <person name="Puginier C."/>
            <person name="Libourel C."/>
            <person name="Otte J."/>
            <person name="Skaloud P."/>
            <person name="Haon M."/>
            <person name="Grisel S."/>
            <person name="Petersen M."/>
            <person name="Berrin J.G."/>
            <person name="Delaux P.M."/>
            <person name="Dal Grande F."/>
            <person name="Keller J."/>
        </authorList>
    </citation>
    <scope>NUCLEOTIDE SEQUENCE [LARGE SCALE GENOMIC DNA]</scope>
    <source>
        <strain evidence="13 14">SAG 2145</strain>
    </source>
</reference>
<evidence type="ECO:0000256" key="2">
    <source>
        <dbReference type="ARBA" id="ARBA00001946"/>
    </source>
</evidence>
<dbReference type="SUPFAM" id="SSF56219">
    <property type="entry name" value="DNase I-like"/>
    <property type="match status" value="1"/>
</dbReference>
<dbReference type="GO" id="GO:0004518">
    <property type="term" value="F:nuclease activity"/>
    <property type="evidence" value="ECO:0007669"/>
    <property type="project" value="UniProtKB-KW"/>
</dbReference>
<dbReference type="GO" id="GO:0070260">
    <property type="term" value="F:5'-tyrosyl-DNA phosphodiesterase activity"/>
    <property type="evidence" value="ECO:0007669"/>
    <property type="project" value="TreeGrafter"/>
</dbReference>
<proteinExistence type="predicted"/>
<evidence type="ECO:0000313" key="14">
    <source>
        <dbReference type="Proteomes" id="UP001438707"/>
    </source>
</evidence>
<dbReference type="GO" id="GO:0005737">
    <property type="term" value="C:cytoplasm"/>
    <property type="evidence" value="ECO:0007669"/>
    <property type="project" value="TreeGrafter"/>
</dbReference>
<dbReference type="PANTHER" id="PTHR15822">
    <property type="entry name" value="TRAF AND TNF RECEPTOR-ASSOCIATED PROTEIN"/>
    <property type="match status" value="1"/>
</dbReference>
<keyword evidence="14" id="KW-1185">Reference proteome</keyword>
<dbReference type="InterPro" id="IPR005135">
    <property type="entry name" value="Endo/exonuclease/phosphatase"/>
</dbReference>
<gene>
    <name evidence="13" type="ORF">WJX74_004059</name>
</gene>
<keyword evidence="7" id="KW-0378">Hydrolase</keyword>
<dbReference type="InterPro" id="IPR036691">
    <property type="entry name" value="Endo/exonu/phosph_ase_sf"/>
</dbReference>
<dbReference type="Gene3D" id="3.60.10.10">
    <property type="entry name" value="Endonuclease/exonuclease/phosphatase"/>
    <property type="match status" value="1"/>
</dbReference>
<evidence type="ECO:0000256" key="8">
    <source>
        <dbReference type="ARBA" id="ARBA00022842"/>
    </source>
</evidence>
<evidence type="ECO:0000256" key="1">
    <source>
        <dbReference type="ARBA" id="ARBA00001936"/>
    </source>
</evidence>
<feature type="compositionally biased region" description="Polar residues" evidence="11">
    <location>
        <begin position="62"/>
        <end position="73"/>
    </location>
</feature>
<dbReference type="Pfam" id="PF03372">
    <property type="entry name" value="Exo_endo_phos"/>
    <property type="match status" value="1"/>
</dbReference>
<evidence type="ECO:0000256" key="4">
    <source>
        <dbReference type="ARBA" id="ARBA00022722"/>
    </source>
</evidence>
<dbReference type="InterPro" id="IPR051547">
    <property type="entry name" value="TDP2-like"/>
</dbReference>
<comment type="cofactor">
    <cofactor evidence="2">
        <name>Mg(2+)</name>
        <dbReference type="ChEBI" id="CHEBI:18420"/>
    </cofactor>
</comment>
<dbReference type="GO" id="GO:0046872">
    <property type="term" value="F:metal ion binding"/>
    <property type="evidence" value="ECO:0007669"/>
    <property type="project" value="UniProtKB-KW"/>
</dbReference>
<evidence type="ECO:0000313" key="13">
    <source>
        <dbReference type="EMBL" id="KAK9827029.1"/>
    </source>
</evidence>
<evidence type="ECO:0000256" key="11">
    <source>
        <dbReference type="SAM" id="MobiDB-lite"/>
    </source>
</evidence>
<dbReference type="EMBL" id="JALJOS010000019">
    <property type="protein sequence ID" value="KAK9827029.1"/>
    <property type="molecule type" value="Genomic_DNA"/>
</dbReference>
<protein>
    <recommendedName>
        <fullName evidence="12">Endonuclease/exonuclease/phosphatase domain-containing protein</fullName>
    </recommendedName>
</protein>
<evidence type="ECO:0000256" key="9">
    <source>
        <dbReference type="ARBA" id="ARBA00023204"/>
    </source>
</evidence>
<evidence type="ECO:0000256" key="5">
    <source>
        <dbReference type="ARBA" id="ARBA00022723"/>
    </source>
</evidence>